<dbReference type="InterPro" id="IPR050695">
    <property type="entry name" value="N-acetylmuramoyl_amidase_3"/>
</dbReference>
<dbReference type="KEGG" id="dru:Desru_1106"/>
<gene>
    <name evidence="3" type="ordered locus">Desru_1106</name>
</gene>
<dbReference type="SUPFAM" id="SSF53187">
    <property type="entry name" value="Zn-dependent exopeptidases"/>
    <property type="match status" value="1"/>
</dbReference>
<dbReference type="GO" id="GO:0030288">
    <property type="term" value="C:outer membrane-bounded periplasmic space"/>
    <property type="evidence" value="ECO:0007669"/>
    <property type="project" value="TreeGrafter"/>
</dbReference>
<dbReference type="RefSeq" id="WP_013841152.1">
    <property type="nucleotide sequence ID" value="NC_015589.1"/>
</dbReference>
<dbReference type="OrthoDB" id="9772024at2"/>
<proteinExistence type="predicted"/>
<dbReference type="eggNOG" id="COG0860">
    <property type="taxonomic scope" value="Bacteria"/>
</dbReference>
<dbReference type="AlphaFoldDB" id="F6DM39"/>
<dbReference type="EMBL" id="CP002780">
    <property type="protein sequence ID" value="AEG59381.1"/>
    <property type="molecule type" value="Genomic_DNA"/>
</dbReference>
<organism evidence="3 4">
    <name type="scientific">Desulforamulus ruminis (strain ATCC 23193 / DSM 2154 / NCIMB 8452 / DL)</name>
    <name type="common">Desulfotomaculum ruminis</name>
    <dbReference type="NCBI Taxonomy" id="696281"/>
    <lineage>
        <taxon>Bacteria</taxon>
        <taxon>Bacillati</taxon>
        <taxon>Bacillota</taxon>
        <taxon>Clostridia</taxon>
        <taxon>Eubacteriales</taxon>
        <taxon>Peptococcaceae</taxon>
        <taxon>Desulforamulus</taxon>
    </lineage>
</organism>
<dbReference type="InterPro" id="IPR002508">
    <property type="entry name" value="MurNAc-LAA_cat"/>
</dbReference>
<evidence type="ECO:0000313" key="3">
    <source>
        <dbReference type="EMBL" id="AEG59381.1"/>
    </source>
</evidence>
<dbReference type="CDD" id="cd02696">
    <property type="entry name" value="MurNAc-LAA"/>
    <property type="match status" value="1"/>
</dbReference>
<dbReference type="PANTHER" id="PTHR30404">
    <property type="entry name" value="N-ACETYLMURAMOYL-L-ALANINE AMIDASE"/>
    <property type="match status" value="1"/>
</dbReference>
<dbReference type="STRING" id="696281.Desru_1106"/>
<reference evidence="4" key="1">
    <citation type="submission" date="2011-05" db="EMBL/GenBank/DDBJ databases">
        <title>Complete sequence of Desulfotomaculum ruminis DSM 2154.</title>
        <authorList>
            <person name="Lucas S."/>
            <person name="Copeland A."/>
            <person name="Lapidus A."/>
            <person name="Cheng J.-F."/>
            <person name="Goodwin L."/>
            <person name="Pitluck S."/>
            <person name="Lu M."/>
            <person name="Detter J.C."/>
            <person name="Han C."/>
            <person name="Tapia R."/>
            <person name="Land M."/>
            <person name="Hauser L."/>
            <person name="Kyrpides N."/>
            <person name="Ivanova N."/>
            <person name="Mikhailova N."/>
            <person name="Pagani I."/>
            <person name="Stams A.J.M."/>
            <person name="Plugge C.M."/>
            <person name="Muyzer G."/>
            <person name="Kuever J."/>
            <person name="Parshina S.N."/>
            <person name="Ivanova A.E."/>
            <person name="Nazina T.N."/>
            <person name="Brambilla E."/>
            <person name="Spring S."/>
            <person name="Klenk H.-P."/>
            <person name="Woyke T."/>
        </authorList>
    </citation>
    <scope>NUCLEOTIDE SEQUENCE [LARGE SCALE GENOMIC DNA]</scope>
    <source>
        <strain evidence="4">ATCC 23193 / DSM 2154 / NCIB 8452 / DL</strain>
    </source>
</reference>
<protein>
    <submittedName>
        <fullName evidence="3">N-acetylmuramoyl-L-alanine amidase</fullName>
        <ecNumber evidence="3">3.5.1.28</ecNumber>
    </submittedName>
</protein>
<dbReference type="SMART" id="SM00646">
    <property type="entry name" value="Ami_3"/>
    <property type="match status" value="1"/>
</dbReference>
<dbReference type="GO" id="GO:0008745">
    <property type="term" value="F:N-acetylmuramoyl-L-alanine amidase activity"/>
    <property type="evidence" value="ECO:0007669"/>
    <property type="project" value="UniProtKB-EC"/>
</dbReference>
<sequence>MPKIVMLDPGHGGVDPGAIGPTGVREKDITLAVAQRVASILSPVVDVRLTRDTDTSYSHVTSTDLSIRARLANQAGADCFVSIHCNSATNNTAGGTETYHYPGSILGNTLAKAVHTCVIPALGRVDRGIKTANFAVLRETNMPACLVEMAFISNPTEEALLGSAAFQETAATAIAQGIAEYLGLDLPEPVEPGTVRIIVGDGDQVLTGLLIDDRSYAPVRDMAEALGWTVEWDERSKTVTIK</sequence>
<dbReference type="Pfam" id="PF07833">
    <property type="entry name" value="Cu_amine_oxidN1"/>
    <property type="match status" value="1"/>
</dbReference>
<keyword evidence="1 3" id="KW-0378">Hydrolase</keyword>
<evidence type="ECO:0000256" key="1">
    <source>
        <dbReference type="ARBA" id="ARBA00022801"/>
    </source>
</evidence>
<accession>F6DM39</accession>
<dbReference type="Proteomes" id="UP000009234">
    <property type="component" value="Chromosome"/>
</dbReference>
<evidence type="ECO:0000259" key="2">
    <source>
        <dbReference type="SMART" id="SM00646"/>
    </source>
</evidence>
<keyword evidence="4" id="KW-1185">Reference proteome</keyword>
<name>F6DM39_DESRL</name>
<dbReference type="PANTHER" id="PTHR30404:SF0">
    <property type="entry name" value="N-ACETYLMURAMOYL-L-ALANINE AMIDASE AMIC"/>
    <property type="match status" value="1"/>
</dbReference>
<feature type="domain" description="MurNAc-LAA" evidence="2">
    <location>
        <begin position="69"/>
        <end position="179"/>
    </location>
</feature>
<reference evidence="3 4" key="2">
    <citation type="journal article" date="2012" name="Stand. Genomic Sci.">
        <title>Complete genome sequence of the sulfate-reducing firmicute Desulfotomaculum ruminis type strain (DL(T)).</title>
        <authorList>
            <person name="Spring S."/>
            <person name="Visser M."/>
            <person name="Lu M."/>
            <person name="Copeland A."/>
            <person name="Lapidus A."/>
            <person name="Lucas S."/>
            <person name="Cheng J.F."/>
            <person name="Han C."/>
            <person name="Tapia R."/>
            <person name="Goodwin L.A."/>
            <person name="Pitluck S."/>
            <person name="Ivanova N."/>
            <person name="Land M."/>
            <person name="Hauser L."/>
            <person name="Larimer F."/>
            <person name="Rohde M."/>
            <person name="Goker M."/>
            <person name="Detter J.C."/>
            <person name="Kyrpides N.C."/>
            <person name="Woyke T."/>
            <person name="Schaap P.J."/>
            <person name="Plugge C.M."/>
            <person name="Muyzer G."/>
            <person name="Kuever J."/>
            <person name="Pereira I.A."/>
            <person name="Parshina S.N."/>
            <person name="Bernier-Latmani R."/>
            <person name="Stams A.J."/>
            <person name="Klenk H.P."/>
        </authorList>
    </citation>
    <scope>NUCLEOTIDE SEQUENCE [LARGE SCALE GENOMIC DNA]</scope>
    <source>
        <strain evidence="4">ATCC 23193 / DSM 2154 / NCIB 8452 / DL</strain>
    </source>
</reference>
<dbReference type="Pfam" id="PF01520">
    <property type="entry name" value="Amidase_3"/>
    <property type="match status" value="1"/>
</dbReference>
<dbReference type="InterPro" id="IPR036582">
    <property type="entry name" value="Mao_N_sf"/>
</dbReference>
<dbReference type="Gene3D" id="3.40.630.40">
    <property type="entry name" value="Zn-dependent exopeptidases"/>
    <property type="match status" value="1"/>
</dbReference>
<dbReference type="GO" id="GO:0009253">
    <property type="term" value="P:peptidoglycan catabolic process"/>
    <property type="evidence" value="ECO:0007669"/>
    <property type="project" value="InterPro"/>
</dbReference>
<dbReference type="InterPro" id="IPR012854">
    <property type="entry name" value="Cu_amine_oxidase-like_N"/>
</dbReference>
<dbReference type="HOGENOM" id="CLU_014322_9_5_9"/>
<dbReference type="SUPFAM" id="SSF55383">
    <property type="entry name" value="Copper amine oxidase, domain N"/>
    <property type="match status" value="1"/>
</dbReference>
<dbReference type="EC" id="3.5.1.28" evidence="3"/>
<evidence type="ECO:0000313" key="4">
    <source>
        <dbReference type="Proteomes" id="UP000009234"/>
    </source>
</evidence>